<dbReference type="Proteomes" id="UP000218238">
    <property type="component" value="Unassembled WGS sequence"/>
</dbReference>
<organism evidence="2 3">
    <name type="scientific">Brunnivagina elsteri CCALA 953</name>
    <dbReference type="NCBI Taxonomy" id="987040"/>
    <lineage>
        <taxon>Bacteria</taxon>
        <taxon>Bacillati</taxon>
        <taxon>Cyanobacteriota</taxon>
        <taxon>Cyanophyceae</taxon>
        <taxon>Nostocales</taxon>
        <taxon>Calotrichaceae</taxon>
        <taxon>Brunnivagina</taxon>
    </lineage>
</organism>
<keyword evidence="3" id="KW-1185">Reference proteome</keyword>
<gene>
    <name evidence="2" type="ORF">CK510_28305</name>
</gene>
<dbReference type="OrthoDB" id="9814826at2"/>
<dbReference type="InterPro" id="IPR036390">
    <property type="entry name" value="WH_DNA-bd_sf"/>
</dbReference>
<name>A0A2A2TAS3_9CYAN</name>
<reference evidence="2 3" key="1">
    <citation type="submission" date="2017-08" db="EMBL/GenBank/DDBJ databases">
        <title>Draft genome sequence of filamentous cyanobacterium Calothrix elsteri CCALA 953.</title>
        <authorList>
            <person name="Gagunashvili A.N."/>
            <person name="Elster J."/>
            <person name="Andresson O.S."/>
        </authorList>
    </citation>
    <scope>NUCLEOTIDE SEQUENCE [LARGE SCALE GENOMIC DNA]</scope>
    <source>
        <strain evidence="2 3">CCALA 953</strain>
    </source>
</reference>
<dbReference type="PANTHER" id="PTHR43252:SF2">
    <property type="entry name" value="TRANSCRIPTION REGULATOR, PADR-LIKE FAMILY"/>
    <property type="match status" value="1"/>
</dbReference>
<evidence type="ECO:0000259" key="1">
    <source>
        <dbReference type="Pfam" id="PF03551"/>
    </source>
</evidence>
<comment type="caution">
    <text evidence="2">The sequence shown here is derived from an EMBL/GenBank/DDBJ whole genome shotgun (WGS) entry which is preliminary data.</text>
</comment>
<dbReference type="EMBL" id="NTFS01000560">
    <property type="protein sequence ID" value="PAX48301.1"/>
    <property type="molecule type" value="Genomic_DNA"/>
</dbReference>
<feature type="domain" description="Transcription regulator PadR N-terminal" evidence="1">
    <location>
        <begin position="5"/>
        <end position="74"/>
    </location>
</feature>
<accession>A0A2A2TAS3</accession>
<dbReference type="Gene3D" id="1.10.10.10">
    <property type="entry name" value="Winged helix-like DNA-binding domain superfamily/Winged helix DNA-binding domain"/>
    <property type="match status" value="1"/>
</dbReference>
<protein>
    <submittedName>
        <fullName evidence="2">PadR family transcriptional regulator</fullName>
    </submittedName>
</protein>
<dbReference type="InterPro" id="IPR005149">
    <property type="entry name" value="Tscrpt_reg_PadR_N"/>
</dbReference>
<dbReference type="InterPro" id="IPR036388">
    <property type="entry name" value="WH-like_DNA-bd_sf"/>
</dbReference>
<dbReference type="Pfam" id="PF03551">
    <property type="entry name" value="PadR"/>
    <property type="match status" value="1"/>
</dbReference>
<proteinExistence type="predicted"/>
<dbReference type="SUPFAM" id="SSF46785">
    <property type="entry name" value="Winged helix' DNA-binding domain"/>
    <property type="match status" value="1"/>
</dbReference>
<evidence type="ECO:0000313" key="2">
    <source>
        <dbReference type="EMBL" id="PAX48301.1"/>
    </source>
</evidence>
<sequence>MKYILLAVIAERSRHGYELIKELESRFGSCWKPSPGSVYPNLQLLEEGGYLIGEHVDGKKVYSITDSGRELLAERGNPLDSMEQRSKPQEWMDLGNAVADLGAAVMQVARSGDSEKMSRVKEMINRTKREIYGILAEEE</sequence>
<evidence type="ECO:0000313" key="3">
    <source>
        <dbReference type="Proteomes" id="UP000218238"/>
    </source>
</evidence>
<dbReference type="PANTHER" id="PTHR43252">
    <property type="entry name" value="TRANSCRIPTIONAL REGULATOR YQJI"/>
    <property type="match status" value="1"/>
</dbReference>
<dbReference type="AlphaFoldDB" id="A0A2A2TAS3"/>